<reference evidence="2" key="1">
    <citation type="submission" date="2016-03" db="EMBL/GenBank/DDBJ databases">
        <authorList>
            <person name="Ploux O."/>
        </authorList>
    </citation>
    <scope>NUCLEOTIDE SEQUENCE [LARGE SCALE GENOMIC DNA]</scope>
</reference>
<organism evidence="1 2">
    <name type="scientific">Gordonia phage Orchid</name>
    <dbReference type="NCBI Taxonomy" id="1838075"/>
    <lineage>
        <taxon>Viruses</taxon>
        <taxon>Duplodnaviria</taxon>
        <taxon>Heunggongvirae</taxon>
        <taxon>Uroviricota</taxon>
        <taxon>Caudoviricetes</taxon>
        <taxon>Orchidvirus</taxon>
        <taxon>Orchidvirus orchid</taxon>
    </lineage>
</organism>
<dbReference type="EMBL" id="KU998253">
    <property type="protein sequence ID" value="ANA87389.1"/>
    <property type="molecule type" value="Genomic_DNA"/>
</dbReference>
<gene>
    <name evidence="1" type="primary">42</name>
    <name evidence="1" type="ORF">PBI_ORCHID_42</name>
</gene>
<dbReference type="RefSeq" id="YP_009274269.1">
    <property type="nucleotide sequence ID" value="NC_030915.1"/>
</dbReference>
<dbReference type="KEGG" id="vg:28800385"/>
<dbReference type="Proteomes" id="UP000204112">
    <property type="component" value="Segment"/>
</dbReference>
<proteinExistence type="predicted"/>
<evidence type="ECO:0000313" key="2">
    <source>
        <dbReference type="Proteomes" id="UP000204112"/>
    </source>
</evidence>
<keyword evidence="2" id="KW-1185">Reference proteome</keyword>
<dbReference type="GeneID" id="28800385"/>
<evidence type="ECO:0000313" key="1">
    <source>
        <dbReference type="EMBL" id="ANA87389.1"/>
    </source>
</evidence>
<protein>
    <submittedName>
        <fullName evidence="1">Uncharacterized protein</fullName>
    </submittedName>
</protein>
<name>A0A160DH41_9CAUD</name>
<sequence>MNKAVAECNVCTMWHPASEMHRVRAITGSKVWLCAYHYTFWDKKAGKLRETSE</sequence>
<accession>A0A160DH41</accession>